<dbReference type="InterPro" id="IPR043519">
    <property type="entry name" value="NT_sf"/>
</dbReference>
<gene>
    <name evidence="2 3" type="primary">rsfS</name>
    <name evidence="3" type="ORF">JHL22_07420</name>
</gene>
<dbReference type="HAMAP" id="MF_01477">
    <property type="entry name" value="Iojap_RsfS"/>
    <property type="match status" value="1"/>
</dbReference>
<dbReference type="NCBIfam" id="TIGR00090">
    <property type="entry name" value="rsfS_iojap_ybeB"/>
    <property type="match status" value="1"/>
</dbReference>
<evidence type="ECO:0000313" key="3">
    <source>
        <dbReference type="EMBL" id="MBK1781043.1"/>
    </source>
</evidence>
<dbReference type="EMBL" id="JAENGP010000007">
    <property type="protein sequence ID" value="MBK1781043.1"/>
    <property type="molecule type" value="Genomic_DNA"/>
</dbReference>
<comment type="caution">
    <text evidence="3">The sequence shown here is derived from an EMBL/GenBank/DDBJ whole genome shotgun (WGS) entry which is preliminary data.</text>
</comment>
<dbReference type="Proteomes" id="UP000635316">
    <property type="component" value="Unassembled WGS sequence"/>
</dbReference>
<comment type="subcellular location">
    <subcellularLocation>
        <location evidence="2">Cytoplasm</location>
    </subcellularLocation>
</comment>
<proteinExistence type="inferred from homology"/>
<organism evidence="3 4">
    <name type="scientific">Advenella mandrilli</name>
    <dbReference type="NCBI Taxonomy" id="2800330"/>
    <lineage>
        <taxon>Bacteria</taxon>
        <taxon>Pseudomonadati</taxon>
        <taxon>Pseudomonadota</taxon>
        <taxon>Betaproteobacteria</taxon>
        <taxon>Burkholderiales</taxon>
        <taxon>Alcaligenaceae</taxon>
    </lineage>
</organism>
<dbReference type="PANTHER" id="PTHR21043:SF0">
    <property type="entry name" value="MITOCHONDRIAL ASSEMBLY OF RIBOSOMAL LARGE SUBUNIT PROTEIN 1"/>
    <property type="match status" value="1"/>
</dbReference>
<comment type="function">
    <text evidence="2">Functions as a ribosomal silencing factor. Interacts with ribosomal protein uL14 (rplN), blocking formation of intersubunit bridge B8. Prevents association of the 30S and 50S ribosomal subunits and the formation of functional ribosomes, thus repressing translation.</text>
</comment>
<evidence type="ECO:0000256" key="2">
    <source>
        <dbReference type="HAMAP-Rule" id="MF_01477"/>
    </source>
</evidence>
<keyword evidence="4" id="KW-1185">Reference proteome</keyword>
<name>A0ABS1EDR3_9BURK</name>
<dbReference type="SUPFAM" id="SSF81301">
    <property type="entry name" value="Nucleotidyltransferase"/>
    <property type="match status" value="1"/>
</dbReference>
<comment type="similarity">
    <text evidence="1 2">Belongs to the Iojap/RsfS family.</text>
</comment>
<evidence type="ECO:0000313" key="4">
    <source>
        <dbReference type="Proteomes" id="UP000635316"/>
    </source>
</evidence>
<dbReference type="Gene3D" id="3.30.460.10">
    <property type="entry name" value="Beta Polymerase, domain 2"/>
    <property type="match status" value="1"/>
</dbReference>
<accession>A0ABS1EDR3</accession>
<evidence type="ECO:0000256" key="1">
    <source>
        <dbReference type="ARBA" id="ARBA00010574"/>
    </source>
</evidence>
<comment type="subunit">
    <text evidence="2">Interacts with ribosomal protein uL14 (rplN).</text>
</comment>
<sequence length="134" mass="15015">MEIQKLQRLVIDALEDVKAQDIKIFNTTHLTSLFDRVIIASGSSNRQTRSLAQSVSEVVRKHGIQIIALEGMDTGEWVLLDIGDIVIHCMQPAIRQYYDLEAVWGDKPVHVKLLPQSTQAPPVISPDQAYDPNI</sequence>
<dbReference type="Pfam" id="PF02410">
    <property type="entry name" value="RsfS"/>
    <property type="match status" value="1"/>
</dbReference>
<dbReference type="InterPro" id="IPR004394">
    <property type="entry name" value="Iojap/RsfS/C7orf30"/>
</dbReference>
<keyword evidence="2" id="KW-0810">Translation regulation</keyword>
<keyword evidence="2" id="KW-0678">Repressor</keyword>
<keyword evidence="2" id="KW-0963">Cytoplasm</keyword>
<dbReference type="RefSeq" id="WP_200235526.1">
    <property type="nucleotide sequence ID" value="NZ_JAENGP010000007.1"/>
</dbReference>
<reference evidence="3 4" key="1">
    <citation type="submission" date="2020-12" db="EMBL/GenBank/DDBJ databases">
        <authorList>
            <person name="Lu T."/>
            <person name="Wang Q."/>
            <person name="Han X."/>
        </authorList>
    </citation>
    <scope>NUCLEOTIDE SEQUENCE [LARGE SCALE GENOMIC DNA]</scope>
    <source>
        <strain evidence="3 4">WQ 585</strain>
    </source>
</reference>
<dbReference type="PANTHER" id="PTHR21043">
    <property type="entry name" value="IOJAP SUPERFAMILY ORTHOLOG"/>
    <property type="match status" value="1"/>
</dbReference>
<protein>
    <recommendedName>
        <fullName evidence="2">Ribosomal silencing factor RsfS</fullName>
    </recommendedName>
</protein>